<proteinExistence type="predicted"/>
<reference evidence="2" key="1">
    <citation type="submission" date="2014-11" db="EMBL/GenBank/DDBJ databases">
        <authorList>
            <person name="Amaro Gonzalez C."/>
        </authorList>
    </citation>
    <scope>NUCLEOTIDE SEQUENCE</scope>
</reference>
<feature type="signal peptide" evidence="1">
    <location>
        <begin position="1"/>
        <end position="20"/>
    </location>
</feature>
<organism evidence="2">
    <name type="scientific">Anguilla anguilla</name>
    <name type="common">European freshwater eel</name>
    <name type="synonym">Muraena anguilla</name>
    <dbReference type="NCBI Taxonomy" id="7936"/>
    <lineage>
        <taxon>Eukaryota</taxon>
        <taxon>Metazoa</taxon>
        <taxon>Chordata</taxon>
        <taxon>Craniata</taxon>
        <taxon>Vertebrata</taxon>
        <taxon>Euteleostomi</taxon>
        <taxon>Actinopterygii</taxon>
        <taxon>Neopterygii</taxon>
        <taxon>Teleostei</taxon>
        <taxon>Anguilliformes</taxon>
        <taxon>Anguillidae</taxon>
        <taxon>Anguilla</taxon>
    </lineage>
</organism>
<evidence type="ECO:0008006" key="3">
    <source>
        <dbReference type="Google" id="ProtNLM"/>
    </source>
</evidence>
<keyword evidence="1" id="KW-0732">Signal</keyword>
<accession>A0A0E9UJR4</accession>
<name>A0A0E9UJR4_ANGAN</name>
<evidence type="ECO:0000313" key="2">
    <source>
        <dbReference type="EMBL" id="JAH66099.1"/>
    </source>
</evidence>
<dbReference type="AlphaFoldDB" id="A0A0E9UJR4"/>
<sequence length="78" mass="9388">MWTFFVHGVLRFFLCACVCSQNIYPVAHYVNCRFIRNTSIRLTQQLHMKLTLQVFFNVKCIFIELTGFNKQNKQYVIY</sequence>
<evidence type="ECO:0000256" key="1">
    <source>
        <dbReference type="SAM" id="SignalP"/>
    </source>
</evidence>
<dbReference type="EMBL" id="GBXM01042478">
    <property type="protein sequence ID" value="JAH66099.1"/>
    <property type="molecule type" value="Transcribed_RNA"/>
</dbReference>
<protein>
    <recommendedName>
        <fullName evidence="3">Secreted protein</fullName>
    </recommendedName>
</protein>
<feature type="chain" id="PRO_5002433953" description="Secreted protein" evidence="1">
    <location>
        <begin position="21"/>
        <end position="78"/>
    </location>
</feature>
<reference evidence="2" key="2">
    <citation type="journal article" date="2015" name="Fish Shellfish Immunol.">
        <title>Early steps in the European eel (Anguilla anguilla)-Vibrio vulnificus interaction in the gills: Role of the RtxA13 toxin.</title>
        <authorList>
            <person name="Callol A."/>
            <person name="Pajuelo D."/>
            <person name="Ebbesson L."/>
            <person name="Teles M."/>
            <person name="MacKenzie S."/>
            <person name="Amaro C."/>
        </authorList>
    </citation>
    <scope>NUCLEOTIDE SEQUENCE</scope>
</reference>